<dbReference type="InterPro" id="IPR019150">
    <property type="entry name" value="Vesicle_transport_protein_Use1"/>
</dbReference>
<organism evidence="12 13">
    <name type="scientific">Coniochaeta pulveracea</name>
    <dbReference type="NCBI Taxonomy" id="177199"/>
    <lineage>
        <taxon>Eukaryota</taxon>
        <taxon>Fungi</taxon>
        <taxon>Dikarya</taxon>
        <taxon>Ascomycota</taxon>
        <taxon>Pezizomycotina</taxon>
        <taxon>Sordariomycetes</taxon>
        <taxon>Sordariomycetidae</taxon>
        <taxon>Coniochaetales</taxon>
        <taxon>Coniochaetaceae</taxon>
        <taxon>Coniochaeta</taxon>
    </lineage>
</organism>
<feature type="region of interest" description="Disordered" evidence="10">
    <location>
        <begin position="117"/>
        <end position="267"/>
    </location>
</feature>
<dbReference type="EMBL" id="QVQW01000033">
    <property type="protein sequence ID" value="RKU44242.1"/>
    <property type="molecule type" value="Genomic_DNA"/>
</dbReference>
<feature type="region of interest" description="Disordered" evidence="10">
    <location>
        <begin position="1"/>
        <end position="20"/>
    </location>
</feature>
<evidence type="ECO:0000256" key="1">
    <source>
        <dbReference type="ARBA" id="ARBA00004163"/>
    </source>
</evidence>
<dbReference type="GO" id="GO:0015031">
    <property type="term" value="P:protein transport"/>
    <property type="evidence" value="ECO:0007669"/>
    <property type="project" value="UniProtKB-KW"/>
</dbReference>
<feature type="compositionally biased region" description="Low complexity" evidence="10">
    <location>
        <begin position="208"/>
        <end position="218"/>
    </location>
</feature>
<evidence type="ECO:0008006" key="14">
    <source>
        <dbReference type="Google" id="ProtNLM"/>
    </source>
</evidence>
<keyword evidence="13" id="KW-1185">Reference proteome</keyword>
<evidence type="ECO:0000256" key="4">
    <source>
        <dbReference type="ARBA" id="ARBA00022692"/>
    </source>
</evidence>
<dbReference type="GO" id="GO:0031201">
    <property type="term" value="C:SNARE complex"/>
    <property type="evidence" value="ECO:0007669"/>
    <property type="project" value="TreeGrafter"/>
</dbReference>
<evidence type="ECO:0000256" key="9">
    <source>
        <dbReference type="ARBA" id="ARBA00023136"/>
    </source>
</evidence>
<dbReference type="STRING" id="177199.A0A420Y8P0"/>
<dbReference type="GO" id="GO:0006890">
    <property type="term" value="P:retrograde vesicle-mediated transport, Golgi to endoplasmic reticulum"/>
    <property type="evidence" value="ECO:0007669"/>
    <property type="project" value="TreeGrafter"/>
</dbReference>
<keyword evidence="9 11" id="KW-0472">Membrane</keyword>
<evidence type="ECO:0000313" key="13">
    <source>
        <dbReference type="Proteomes" id="UP000275385"/>
    </source>
</evidence>
<sequence length="372" mass="41457">MARLSINSASSLTNPHSRPNDTLVDLSRLLTRLQQTVLRADAERERKLRTSEYERRRVSTNIDHARDLLTRLEQEALGTSKFQLPRHDLVADLNRKRELLEQLTERIRDLEEIAAHALGEDGEEGEVEGALEDNESESGEDILAEIIATPSESLESGTDLGGQSEEGNEPDQEQADIQPLPQAPLETSIPPPLDVGKQESQIHHTEPQTETSTTSTLRARTHLPSQPPSSYQPVDANPPPAQTTSRDQSRSLLFGNRSDKTTTLSTTEAVLDHQRQEQEYLSESILQLAQNLKQSSLSFAEALETDKETVNRAGEGLARNERGLEAAAKRMGQLIQATEGKGWIGRMMLYAWIYGLMLLLVVMVFALPKLRF</sequence>
<evidence type="ECO:0000256" key="10">
    <source>
        <dbReference type="SAM" id="MobiDB-lite"/>
    </source>
</evidence>
<dbReference type="PANTHER" id="PTHR13050:SF7">
    <property type="entry name" value="VESICLE TRANSPORT PROTEIN USE1"/>
    <property type="match status" value="1"/>
</dbReference>
<evidence type="ECO:0000256" key="8">
    <source>
        <dbReference type="ARBA" id="ARBA00022989"/>
    </source>
</evidence>
<keyword evidence="3" id="KW-0813">Transport</keyword>
<feature type="compositionally biased region" description="Polar residues" evidence="10">
    <location>
        <begin position="1"/>
        <end position="17"/>
    </location>
</feature>
<name>A0A420Y8P0_9PEZI</name>
<dbReference type="AlphaFoldDB" id="A0A420Y8P0"/>
<evidence type="ECO:0000256" key="3">
    <source>
        <dbReference type="ARBA" id="ARBA00022448"/>
    </source>
</evidence>
<evidence type="ECO:0000256" key="11">
    <source>
        <dbReference type="SAM" id="Phobius"/>
    </source>
</evidence>
<evidence type="ECO:0000256" key="6">
    <source>
        <dbReference type="ARBA" id="ARBA00022892"/>
    </source>
</evidence>
<accession>A0A420Y8P0</accession>
<dbReference type="Pfam" id="PF09753">
    <property type="entry name" value="Use1"/>
    <property type="match status" value="1"/>
</dbReference>
<keyword evidence="7" id="KW-0653">Protein transport</keyword>
<evidence type="ECO:0000256" key="7">
    <source>
        <dbReference type="ARBA" id="ARBA00022927"/>
    </source>
</evidence>
<dbReference type="Proteomes" id="UP000275385">
    <property type="component" value="Unassembled WGS sequence"/>
</dbReference>
<evidence type="ECO:0000256" key="5">
    <source>
        <dbReference type="ARBA" id="ARBA00022824"/>
    </source>
</evidence>
<reference evidence="12 13" key="1">
    <citation type="submission" date="2018-08" db="EMBL/GenBank/DDBJ databases">
        <title>Draft genome of the lignicolous fungus Coniochaeta pulveracea.</title>
        <authorList>
            <person name="Borstlap C.J."/>
            <person name="De Witt R.N."/>
            <person name="Botha A."/>
            <person name="Volschenk H."/>
        </authorList>
    </citation>
    <scope>NUCLEOTIDE SEQUENCE [LARGE SCALE GENOMIC DNA]</scope>
    <source>
        <strain evidence="12 13">CAB683</strain>
    </source>
</reference>
<proteinExistence type="inferred from homology"/>
<keyword evidence="6" id="KW-0931">ER-Golgi transport</keyword>
<evidence type="ECO:0000256" key="2">
    <source>
        <dbReference type="ARBA" id="ARBA00007891"/>
    </source>
</evidence>
<dbReference type="PANTHER" id="PTHR13050">
    <property type="entry name" value="USE1-LIKE PROTEIN"/>
    <property type="match status" value="1"/>
</dbReference>
<keyword evidence="8 11" id="KW-1133">Transmembrane helix</keyword>
<dbReference type="GO" id="GO:0005789">
    <property type="term" value="C:endoplasmic reticulum membrane"/>
    <property type="evidence" value="ECO:0007669"/>
    <property type="project" value="UniProtKB-SubCell"/>
</dbReference>
<comment type="caution">
    <text evidence="12">The sequence shown here is derived from an EMBL/GenBank/DDBJ whole genome shotgun (WGS) entry which is preliminary data.</text>
</comment>
<keyword evidence="4 11" id="KW-0812">Transmembrane</keyword>
<comment type="subcellular location">
    <subcellularLocation>
        <location evidence="1">Endoplasmic reticulum membrane</location>
        <topology evidence="1">Single-pass type IV membrane protein</topology>
    </subcellularLocation>
</comment>
<feature type="transmembrane region" description="Helical" evidence="11">
    <location>
        <begin position="347"/>
        <end position="367"/>
    </location>
</feature>
<keyword evidence="5" id="KW-0256">Endoplasmic reticulum</keyword>
<dbReference type="OrthoDB" id="3231855at2759"/>
<feature type="compositionally biased region" description="Acidic residues" evidence="10">
    <location>
        <begin position="120"/>
        <end position="143"/>
    </location>
</feature>
<evidence type="ECO:0000313" key="12">
    <source>
        <dbReference type="EMBL" id="RKU44242.1"/>
    </source>
</evidence>
<protein>
    <recommendedName>
        <fullName evidence="14">Synaptobrevin</fullName>
    </recommendedName>
</protein>
<comment type="similarity">
    <text evidence="2">Belongs to the USE1 family.</text>
</comment>
<gene>
    <name evidence="12" type="ORF">DL546_006427</name>
</gene>
<dbReference type="GO" id="GO:0005484">
    <property type="term" value="F:SNAP receptor activity"/>
    <property type="evidence" value="ECO:0007669"/>
    <property type="project" value="TreeGrafter"/>
</dbReference>
<feature type="compositionally biased region" description="Basic and acidic residues" evidence="10">
    <location>
        <begin position="196"/>
        <end position="207"/>
    </location>
</feature>